<reference evidence="5" key="2">
    <citation type="submission" date="2025-08" db="UniProtKB">
        <authorList>
            <consortium name="Ensembl"/>
        </authorList>
    </citation>
    <scope>IDENTIFICATION</scope>
</reference>
<keyword evidence="2" id="KW-0472">Membrane</keyword>
<dbReference type="GeneID" id="115050039"/>
<dbReference type="InterPro" id="IPR003599">
    <property type="entry name" value="Ig_sub"/>
</dbReference>
<dbReference type="InParanoid" id="A0A665WDV5"/>
<dbReference type="InterPro" id="IPR013106">
    <property type="entry name" value="Ig_V-set"/>
</dbReference>
<dbReference type="CDD" id="cd00099">
    <property type="entry name" value="IgV"/>
    <property type="match status" value="1"/>
</dbReference>
<evidence type="ECO:0000256" key="1">
    <source>
        <dbReference type="SAM" id="MobiDB-lite"/>
    </source>
</evidence>
<feature type="chain" id="PRO_5025471637" evidence="3">
    <location>
        <begin position="17"/>
        <end position="339"/>
    </location>
</feature>
<feature type="region of interest" description="Disordered" evidence="1">
    <location>
        <begin position="309"/>
        <end position="339"/>
    </location>
</feature>
<reference evidence="5" key="3">
    <citation type="submission" date="2025-09" db="UniProtKB">
        <authorList>
            <consortium name="Ensembl"/>
        </authorList>
    </citation>
    <scope>IDENTIFICATION</scope>
</reference>
<dbReference type="RefSeq" id="XP_029368602.1">
    <property type="nucleotide sequence ID" value="XM_029512742.1"/>
</dbReference>
<dbReference type="InterPro" id="IPR013783">
    <property type="entry name" value="Ig-like_fold"/>
</dbReference>
<feature type="compositionally biased region" description="Polar residues" evidence="1">
    <location>
        <begin position="329"/>
        <end position="339"/>
    </location>
</feature>
<evidence type="ECO:0000256" key="3">
    <source>
        <dbReference type="SAM" id="SignalP"/>
    </source>
</evidence>
<proteinExistence type="predicted"/>
<keyword evidence="2" id="KW-0812">Transmembrane</keyword>
<dbReference type="Proteomes" id="UP000472264">
    <property type="component" value="Chromosome 10"/>
</dbReference>
<reference evidence="5" key="1">
    <citation type="submission" date="2021-04" db="EMBL/GenBank/DDBJ databases">
        <authorList>
            <consortium name="Wellcome Sanger Institute Data Sharing"/>
        </authorList>
    </citation>
    <scope>NUCLEOTIDE SEQUENCE [LARGE SCALE GENOMIC DNA]</scope>
</reference>
<dbReference type="Gene3D" id="2.60.40.10">
    <property type="entry name" value="Immunoglobulins"/>
    <property type="match status" value="1"/>
</dbReference>
<evidence type="ECO:0000259" key="4">
    <source>
        <dbReference type="SMART" id="SM00409"/>
    </source>
</evidence>
<feature type="signal peptide" evidence="3">
    <location>
        <begin position="1"/>
        <end position="16"/>
    </location>
</feature>
<dbReference type="SMART" id="SM00409">
    <property type="entry name" value="IG"/>
    <property type="match status" value="1"/>
</dbReference>
<gene>
    <name evidence="5" type="primary">LOC115050039</name>
</gene>
<dbReference type="Ensembl" id="ENSENLT00000043368.1">
    <property type="protein sequence ID" value="ENSENLP00000042274.1"/>
    <property type="gene ID" value="ENSENLG00000018120.1"/>
</dbReference>
<sequence length="339" mass="37295">MRLVLYLLLILRVGRCSDKQMIVMIPVGDKVSLTCEFRDIGKVLWMKIVSGNLPQILKRTNSVRTDDPRITAQKESGKFILHIEEVKQSDTGVYFCLKTKDGDVTFLKRIDLTVEGTEIVKTAAPTSHPTNPKDSVFLQCSTLSESETTEHPEKKCVCCFKAGTEIHPSVIDSQRNSICGFDDNPEGACTKTWNCSFSNVFSSNASTHCCAAVTCGQIFSGGSSKKKCGENVCNSQTDNTVLFLLCAALALSLSVIACLLYSTNKRKQNSQCNYAAVALNATAGANQERQQTDEDSLVYSAPAFIDRQASTSKARTRDAKSEEEEEDTIYTNIKTLEMD</sequence>
<evidence type="ECO:0000256" key="2">
    <source>
        <dbReference type="SAM" id="Phobius"/>
    </source>
</evidence>
<feature type="transmembrane region" description="Helical" evidence="2">
    <location>
        <begin position="241"/>
        <end position="261"/>
    </location>
</feature>
<dbReference type="Pfam" id="PF07686">
    <property type="entry name" value="V-set"/>
    <property type="match status" value="1"/>
</dbReference>
<evidence type="ECO:0000313" key="6">
    <source>
        <dbReference type="Proteomes" id="UP000472264"/>
    </source>
</evidence>
<dbReference type="SUPFAM" id="SSF48726">
    <property type="entry name" value="Immunoglobulin"/>
    <property type="match status" value="1"/>
</dbReference>
<keyword evidence="3" id="KW-0732">Signal</keyword>
<evidence type="ECO:0000313" key="5">
    <source>
        <dbReference type="Ensembl" id="ENSENLP00000042274.1"/>
    </source>
</evidence>
<protein>
    <submittedName>
        <fullName evidence="5">Uncharacterized LOC115050039</fullName>
    </submittedName>
</protein>
<dbReference type="InterPro" id="IPR036179">
    <property type="entry name" value="Ig-like_dom_sf"/>
</dbReference>
<name>A0A665WDV5_ECHNA</name>
<keyword evidence="2" id="KW-1133">Transmembrane helix</keyword>
<feature type="domain" description="Immunoglobulin" evidence="4">
    <location>
        <begin position="20"/>
        <end position="115"/>
    </location>
</feature>
<dbReference type="AlphaFoldDB" id="A0A665WDV5"/>
<accession>A0A665WDV5</accession>
<keyword evidence="6" id="KW-1185">Reference proteome</keyword>
<organism evidence="5 6">
    <name type="scientific">Echeneis naucrates</name>
    <name type="common">Live sharksucker</name>
    <dbReference type="NCBI Taxonomy" id="173247"/>
    <lineage>
        <taxon>Eukaryota</taxon>
        <taxon>Metazoa</taxon>
        <taxon>Chordata</taxon>
        <taxon>Craniata</taxon>
        <taxon>Vertebrata</taxon>
        <taxon>Euteleostomi</taxon>
        <taxon>Actinopterygii</taxon>
        <taxon>Neopterygii</taxon>
        <taxon>Teleostei</taxon>
        <taxon>Neoteleostei</taxon>
        <taxon>Acanthomorphata</taxon>
        <taxon>Carangaria</taxon>
        <taxon>Carangiformes</taxon>
        <taxon>Echeneidae</taxon>
        <taxon>Echeneis</taxon>
    </lineage>
</organism>